<organism evidence="2 3">
    <name type="scientific">Xanthomonas perforans</name>
    <dbReference type="NCBI Taxonomy" id="442694"/>
    <lineage>
        <taxon>Bacteria</taxon>
        <taxon>Pseudomonadati</taxon>
        <taxon>Pseudomonadota</taxon>
        <taxon>Gammaproteobacteria</taxon>
        <taxon>Lysobacterales</taxon>
        <taxon>Lysobacteraceae</taxon>
        <taxon>Xanthomonas</taxon>
    </lineage>
</organism>
<dbReference type="InterPro" id="IPR023346">
    <property type="entry name" value="Lysozyme-like_dom_sf"/>
</dbReference>
<feature type="non-terminal residue" evidence="2">
    <location>
        <position position="1"/>
    </location>
</feature>
<dbReference type="Pfam" id="PF18013">
    <property type="entry name" value="Phage_lysozyme2"/>
    <property type="match status" value="1"/>
</dbReference>
<dbReference type="Gene3D" id="1.10.530.10">
    <property type="match status" value="1"/>
</dbReference>
<name>A0A7X5N1U7_XANPE</name>
<dbReference type="EMBL" id="JAAGYU010000387">
    <property type="protein sequence ID" value="NEL79139.1"/>
    <property type="molecule type" value="Genomic_DNA"/>
</dbReference>
<dbReference type="SUPFAM" id="SSF53955">
    <property type="entry name" value="Lysozyme-like"/>
    <property type="match status" value="1"/>
</dbReference>
<sequence length="375" mass="39357">QAWGATARRLGADAQAGADAIAGLAKERQQFELTGQAPTMQALARLGVNTNKNIPIQDVLAQAQQIYRAAPAGQQQQIENSLSAQGVSSDLILMIKSERDAREVFSQSFAQASEENRKALDQLADSLESMKAQAISITSTLLTAFQPALEVGAEKLGELATNVAAFANEVTEAGGGVNAFQAALDKNVPSLGYLFEGFRLEAKLLSEAVTVFTSDFRRAGAEIAGIWQRVSNFFSLGTHGAEANKDLRKLFGVKDGVSWGQHIAMGLSDMWGGRVASAGRSSASNPYGLPANIEDVGSGGLPRNIENDGASGGAQGLMTKLITQYGVSVQDAAAIVANWQAESGLNPAAYNPAGGGTGARGIAQWRGDRTKRFQA</sequence>
<dbReference type="Proteomes" id="UP000471082">
    <property type="component" value="Unassembled WGS sequence"/>
</dbReference>
<evidence type="ECO:0000313" key="3">
    <source>
        <dbReference type="Proteomes" id="UP000471082"/>
    </source>
</evidence>
<feature type="non-terminal residue" evidence="2">
    <location>
        <position position="375"/>
    </location>
</feature>
<reference evidence="2 3" key="1">
    <citation type="submission" date="2019-11" db="EMBL/GenBank/DDBJ databases">
        <title>Genome-resolved metagenomics to study the prevalence of co-infection and intraspecific heterogeneity among plant pathogen metapopulations.</title>
        <authorList>
            <person name="Newberry E."/>
            <person name="Bhandari R."/>
            <person name="Kemble J."/>
            <person name="Sikora E."/>
            <person name="Potnis N."/>
        </authorList>
    </citation>
    <scope>NUCLEOTIDE SEQUENCE [LARGE SCALE GENOMIC DNA]</scope>
    <source>
        <strain evidence="2">Xp_Tom_Tuscaloosa_18b</strain>
    </source>
</reference>
<dbReference type="InterPro" id="IPR041219">
    <property type="entry name" value="Phage_lysozyme2"/>
</dbReference>
<gene>
    <name evidence="2" type="ORF">G3W61_23290</name>
</gene>
<accession>A0A7X5N1U7</accession>
<protein>
    <recommendedName>
        <fullName evidence="1">Phage tail lysozyme domain-containing protein</fullName>
    </recommendedName>
</protein>
<dbReference type="AlphaFoldDB" id="A0A7X5N1U7"/>
<comment type="caution">
    <text evidence="2">The sequence shown here is derived from an EMBL/GenBank/DDBJ whole genome shotgun (WGS) entry which is preliminary data.</text>
</comment>
<evidence type="ECO:0000313" key="2">
    <source>
        <dbReference type="EMBL" id="NEL79139.1"/>
    </source>
</evidence>
<proteinExistence type="predicted"/>
<evidence type="ECO:0000259" key="1">
    <source>
        <dbReference type="Pfam" id="PF18013"/>
    </source>
</evidence>
<feature type="domain" description="Phage tail lysozyme" evidence="1">
    <location>
        <begin position="317"/>
        <end position="374"/>
    </location>
</feature>